<gene>
    <name evidence="3" type="ORF">ACFPPC_21190</name>
</gene>
<evidence type="ECO:0000256" key="2">
    <source>
        <dbReference type="SAM" id="MobiDB-lite"/>
    </source>
</evidence>
<proteinExistence type="predicted"/>
<sequence>MVFHDELKTFFTNGFQELADFEQLHGVRDGFGINYGASGMGSLLIANRKKIGPAANCVECLYEEFFLQSWANGDPALLEWFPDDPSNVHHSYLNDRVVFRNFHAGPKETHVFHLHAHQWFGGNDNDRGSYLDSQTVGPMQAFTYKIYHGGTRPYDAASNGDATTGPARGWWEGLGSGNRGRTPGDSIFHCHLYPHFAQGMWELWRVHDVLEDGSRKLPDGQLATGLSLKPADPPPAGAKRVRSGTAEVRNAAASAGTLAPETGFGDGDGTPVPGLIPLPDEAAPLLPTYGENGMPGYPFFMEAEPGHRSPQAPMDIARRTEADGSLGTPLDGGLPRHIVLDGARSFSAAPQSGPPVDARTLLARSLALADFGASYDSLSLKLIDYDGSPKERAGMGFHHDGRRDGQPLDLKRADGAPAAAGEVGYRSLVPNAPSTEARFYVNGSAPKPGAPFSDPCGIAQSLSGTDARLFARDGTPSVVRLALAKDWFMGAGSAQSYDFIPDPGMSGYRRYEASAVQLRLVVNRAGWHDPQGRINVLSSEADAYKGKTRADAEPFFFRALSGECIEFRHRNELPKELERDDFQVRTPTDTIGQHIHLVKFDVMASDGSENGWNYEDGTYAPDEVAERVCKGTAAPGSAPGLALQLHGRDCARHDHYKESAQTRPEWFQTTVQRWFADPILSPAQERSAGFDGKLFDRTMRTVFTHDRFGPSSIQQHGFYSALVIEPAGKRICPDRGAGTALDPAACGGAEIDAATVADNDNTRRFHVGTGDGRLTGARKLVVGLTNAPEEKLHPDYREFMLAIADFALLYDPKGGAALDDRRGLACLTAEARKAADGSLTAANAHDICRGPGENEPGAAQAEFEDTKIPALVAGLDSGDAQRLTAAATAWRREWGKPVAAPRRPEAISTDHHDPYLVNYRNEPLPLRVGTHRADGAAPWYATVACRADALASAATVEPSGPDRSIARQRSGQAGDFVNVFRSTVATTPADALMVKLKALHGDPCTPLIESFPGETVQIRLIQGAQEVQHLFTLEGLPFKRNPDQRFAMAGPPIGLSTPVRQNPTISQLCHEAARGGRPLQYEAWRRGELQMAGLPQADKDHWTRYTALTGLCDNIDGFVTAQEIGISEHFEFATPAWRRGGLAARMAPAPVPPGAEERSLRSDALPGDYLYHFGTQDALWNGAWGLMRVHAGKMLPPEAGGTASGGEIDFTACLSSPADFAGCRTANSGLMTLDDARAAVNGSATPRAQRGEGIVPSLVVDSVCPADAPRVRAFAAAAQLRDVGVDAEGMARIAGEWRAVYGHGRGGSGASRALYDPNALVLTLIDPARLPAPAANGSYPRAPVLAAMRQVLRTGLRPFTLRINAGDCLELTTLNGLREATRGGLPDAKGDASMPPIVPLNVEQGEDSRDVRPSASLALSIPLTQASHMRLGPAPVGINPTGAIAPSSGGRIHAATVSYYAGRIWPKEEALAQAMASLSLDGLPELRGVRLTPNRGEAEGTAAEGQGPIAVSVLGSDYYLKLPPAMAGDRALTAQRRLKVEIGRRDSRLSRALAETLRGATRNALNPLPYAFGPLPVKVLSDVIGQPTHGLIGMIVVEPKGAVYAGRPRGAAQPITLKSMPWQDTIDLKDTIGLVAAHLPARPLRSSFREGTLLFQDGLNLWASLRGNPAGAAPLRDCHVCDDSYDLGEKGVSYRSAPIFARIGLSWSESNTPGKGPGAQADISAQILPNNVFSAAYAPVGTPTLLASPGEEVVYRVLHPGGRARQRAFNTFGNGYDDLFPGFGFPNSALLAPGKALTAALLQPVEAGCYPWRDGPGMMFGGGVWGHLDVGRACLAGK</sequence>
<keyword evidence="1" id="KW-0479">Metal-binding</keyword>
<reference evidence="4" key="1">
    <citation type="journal article" date="2019" name="Int. J. Syst. Evol. Microbiol.">
        <title>The Global Catalogue of Microorganisms (GCM) 10K type strain sequencing project: providing services to taxonomists for standard genome sequencing and annotation.</title>
        <authorList>
            <consortium name="The Broad Institute Genomics Platform"/>
            <consortium name="The Broad Institute Genome Sequencing Center for Infectious Disease"/>
            <person name="Wu L."/>
            <person name="Ma J."/>
        </authorList>
    </citation>
    <scope>NUCLEOTIDE SEQUENCE [LARGE SCALE GENOMIC DNA]</scope>
    <source>
        <strain evidence="4">CGMCC 1.16326</strain>
    </source>
</reference>
<dbReference type="RefSeq" id="WP_377010940.1">
    <property type="nucleotide sequence ID" value="NZ_JBHSLV010000038.1"/>
</dbReference>
<name>A0ABW0HD42_9HYPH</name>
<dbReference type="Proteomes" id="UP001596104">
    <property type="component" value="Unassembled WGS sequence"/>
</dbReference>
<feature type="region of interest" description="Disordered" evidence="2">
    <location>
        <begin position="221"/>
        <end position="240"/>
    </location>
</feature>
<comment type="caution">
    <text evidence="3">The sequence shown here is derived from an EMBL/GenBank/DDBJ whole genome shotgun (WGS) entry which is preliminary data.</text>
</comment>
<evidence type="ECO:0000313" key="3">
    <source>
        <dbReference type="EMBL" id="MFC5395152.1"/>
    </source>
</evidence>
<evidence type="ECO:0000313" key="4">
    <source>
        <dbReference type="Proteomes" id="UP001596104"/>
    </source>
</evidence>
<dbReference type="SUPFAM" id="SSF49503">
    <property type="entry name" value="Cupredoxins"/>
    <property type="match status" value="1"/>
</dbReference>
<evidence type="ECO:0008006" key="5">
    <source>
        <dbReference type="Google" id="ProtNLM"/>
    </source>
</evidence>
<accession>A0ABW0HD42</accession>
<evidence type="ECO:0000256" key="1">
    <source>
        <dbReference type="ARBA" id="ARBA00022723"/>
    </source>
</evidence>
<organism evidence="3 4">
    <name type="scientific">Bosea vestrisii</name>
    <dbReference type="NCBI Taxonomy" id="151416"/>
    <lineage>
        <taxon>Bacteria</taxon>
        <taxon>Pseudomonadati</taxon>
        <taxon>Pseudomonadota</taxon>
        <taxon>Alphaproteobacteria</taxon>
        <taxon>Hyphomicrobiales</taxon>
        <taxon>Boseaceae</taxon>
        <taxon>Bosea</taxon>
    </lineage>
</organism>
<dbReference type="Gene3D" id="2.60.40.420">
    <property type="entry name" value="Cupredoxins - blue copper proteins"/>
    <property type="match status" value="1"/>
</dbReference>
<keyword evidence="4" id="KW-1185">Reference proteome</keyword>
<dbReference type="PROSITE" id="PS00080">
    <property type="entry name" value="MULTICOPPER_OXIDASE2"/>
    <property type="match status" value="1"/>
</dbReference>
<dbReference type="InterPro" id="IPR008972">
    <property type="entry name" value="Cupredoxin"/>
</dbReference>
<dbReference type="InterPro" id="IPR002355">
    <property type="entry name" value="Cu_oxidase_Cu_BS"/>
</dbReference>
<dbReference type="EMBL" id="JBHSLV010000038">
    <property type="protein sequence ID" value="MFC5395152.1"/>
    <property type="molecule type" value="Genomic_DNA"/>
</dbReference>
<protein>
    <recommendedName>
        <fullName evidence="5">Multicopper oxidase</fullName>
    </recommendedName>
</protein>